<name>A0A4R7HXF3_9ACTN</name>
<dbReference type="InterPro" id="IPR036890">
    <property type="entry name" value="HATPase_C_sf"/>
</dbReference>
<dbReference type="EMBL" id="SOAU01000001">
    <property type="protein sequence ID" value="TDT15725.1"/>
    <property type="molecule type" value="Genomic_DNA"/>
</dbReference>
<gene>
    <name evidence="1" type="ORF">BDK89_1302</name>
</gene>
<proteinExistence type="predicted"/>
<sequence length="134" mass="14821">MNDDDSGNGERSDERRPYRFRIDLTAEVSSIGTARRFVRESLRRLGTASADAELAVSEMFTAALADATSDDRIEVEVRRRGPEIDIDVSSLHGRHDLDPVQRAVMKAVGDFYARRDIGDTEVQSYGYALPAAGT</sequence>
<dbReference type="Gene3D" id="3.30.565.10">
    <property type="entry name" value="Histidine kinase-like ATPase, C-terminal domain"/>
    <property type="match status" value="1"/>
</dbReference>
<comment type="caution">
    <text evidence="1">The sequence shown here is derived from an EMBL/GenBank/DDBJ whole genome shotgun (WGS) entry which is preliminary data.</text>
</comment>
<protein>
    <submittedName>
        <fullName evidence="1">Uncharacterized protein</fullName>
    </submittedName>
</protein>
<keyword evidence="2" id="KW-1185">Reference proteome</keyword>
<reference evidence="1 2" key="1">
    <citation type="submission" date="2019-03" db="EMBL/GenBank/DDBJ databases">
        <title>Sequencing the genomes of 1000 actinobacteria strains.</title>
        <authorList>
            <person name="Klenk H.-P."/>
        </authorList>
    </citation>
    <scope>NUCLEOTIDE SEQUENCE [LARGE SCALE GENOMIC DNA]</scope>
    <source>
        <strain evidence="1 2">DSM 18936</strain>
    </source>
</reference>
<dbReference type="AlphaFoldDB" id="A0A4R7HXF3"/>
<evidence type="ECO:0000313" key="1">
    <source>
        <dbReference type="EMBL" id="TDT15725.1"/>
    </source>
</evidence>
<organism evidence="1 2">
    <name type="scientific">Ilumatobacter fluminis</name>
    <dbReference type="NCBI Taxonomy" id="467091"/>
    <lineage>
        <taxon>Bacteria</taxon>
        <taxon>Bacillati</taxon>
        <taxon>Actinomycetota</taxon>
        <taxon>Acidimicrobiia</taxon>
        <taxon>Acidimicrobiales</taxon>
        <taxon>Ilumatobacteraceae</taxon>
        <taxon>Ilumatobacter</taxon>
    </lineage>
</organism>
<evidence type="ECO:0000313" key="2">
    <source>
        <dbReference type="Proteomes" id="UP000294558"/>
    </source>
</evidence>
<dbReference type="RefSeq" id="WP_133868154.1">
    <property type="nucleotide sequence ID" value="NZ_JAVJPS010000026.1"/>
</dbReference>
<accession>A0A4R7HXF3</accession>
<dbReference type="Proteomes" id="UP000294558">
    <property type="component" value="Unassembled WGS sequence"/>
</dbReference>